<dbReference type="GO" id="GO:0042597">
    <property type="term" value="C:periplasmic space"/>
    <property type="evidence" value="ECO:0007669"/>
    <property type="project" value="UniProtKB-SubCell"/>
</dbReference>
<dbReference type="InterPro" id="IPR015943">
    <property type="entry name" value="WD40/YVTN_repeat-like_dom_sf"/>
</dbReference>
<dbReference type="GO" id="GO:0017038">
    <property type="term" value="P:protein import"/>
    <property type="evidence" value="ECO:0007669"/>
    <property type="project" value="InterPro"/>
</dbReference>
<evidence type="ECO:0000256" key="2">
    <source>
        <dbReference type="ARBA" id="ARBA00009820"/>
    </source>
</evidence>
<keyword evidence="3" id="KW-0732">Signal</keyword>
<dbReference type="InterPro" id="IPR011659">
    <property type="entry name" value="WD40"/>
</dbReference>
<dbReference type="Pfam" id="PF07676">
    <property type="entry name" value="PD40"/>
    <property type="match status" value="5"/>
</dbReference>
<gene>
    <name evidence="5" type="ORF">CDV28_10554</name>
</gene>
<reference evidence="5" key="1">
    <citation type="submission" date="2017-07" db="EMBL/GenBank/DDBJ databases">
        <title>The cable genome - Insights into the physiology and evolution of filamentous bacteria capable of sulfide oxidation via long distance electron transfer.</title>
        <authorList>
            <person name="Thorup C."/>
            <person name="Bjerg J.T."/>
            <person name="Schreiber L."/>
            <person name="Nielsen L.P."/>
            <person name="Kjeldsen K.U."/>
            <person name="Boesen T."/>
            <person name="Boggild A."/>
            <person name="Meysman F."/>
            <person name="Geelhoed J."/>
            <person name="Schramm A."/>
        </authorList>
    </citation>
    <scope>NUCLEOTIDE SEQUENCE [LARGE SCALE GENOMIC DNA]</scope>
    <source>
        <strain evidence="5">GS</strain>
    </source>
</reference>
<protein>
    <submittedName>
        <fullName evidence="5">TolB protein</fullName>
    </submittedName>
</protein>
<comment type="similarity">
    <text evidence="2">Belongs to the TolB family.</text>
</comment>
<evidence type="ECO:0000313" key="5">
    <source>
        <dbReference type="EMBL" id="TAA75597.1"/>
    </source>
</evidence>
<dbReference type="Gene3D" id="2.120.10.30">
    <property type="entry name" value="TolB, C-terminal domain"/>
    <property type="match status" value="2"/>
</dbReference>
<dbReference type="AlphaFoldDB" id="A0A521G3L0"/>
<dbReference type="HAMAP" id="MF_00671">
    <property type="entry name" value="TolB"/>
    <property type="match status" value="1"/>
</dbReference>
<evidence type="ECO:0000256" key="3">
    <source>
        <dbReference type="ARBA" id="ARBA00022729"/>
    </source>
</evidence>
<dbReference type="PANTHER" id="PTHR36842:SF1">
    <property type="entry name" value="PROTEIN TOLB"/>
    <property type="match status" value="1"/>
</dbReference>
<dbReference type="InterPro" id="IPR011042">
    <property type="entry name" value="6-blade_b-propeller_TolB-like"/>
</dbReference>
<dbReference type="Gene3D" id="3.40.50.10070">
    <property type="entry name" value="TolB, N-terminal domain"/>
    <property type="match status" value="1"/>
</dbReference>
<evidence type="ECO:0000256" key="1">
    <source>
        <dbReference type="ARBA" id="ARBA00004418"/>
    </source>
</evidence>
<evidence type="ECO:0000313" key="6">
    <source>
        <dbReference type="Proteomes" id="UP000316238"/>
    </source>
</evidence>
<dbReference type="Proteomes" id="UP000316238">
    <property type="component" value="Unassembled WGS sequence"/>
</dbReference>
<dbReference type="SUPFAM" id="SSF52964">
    <property type="entry name" value="TolB, N-terminal domain"/>
    <property type="match status" value="1"/>
</dbReference>
<dbReference type="SUPFAM" id="SSF69304">
    <property type="entry name" value="Tricorn protease N-terminal domain"/>
    <property type="match status" value="1"/>
</dbReference>
<keyword evidence="4" id="KW-0574">Periplasm</keyword>
<keyword evidence="6" id="KW-1185">Reference proteome</keyword>
<dbReference type="PANTHER" id="PTHR36842">
    <property type="entry name" value="PROTEIN TOLB HOMOLOG"/>
    <property type="match status" value="1"/>
</dbReference>
<dbReference type="NCBIfam" id="TIGR02800">
    <property type="entry name" value="propeller_TolB"/>
    <property type="match status" value="1"/>
</dbReference>
<comment type="caution">
    <text evidence="5">The sequence shown here is derived from an EMBL/GenBank/DDBJ whole genome shotgun (WGS) entry which is preliminary data.</text>
</comment>
<sequence>MHAMNRRLSMFRSAVPLALLLVLLTAFHAAAERIQLDIASSGVRKLAVAVPSFANGSGNPNSAAGKDIARLVISGLEFHGFIQIVEGSTNGADYVVQGRYSSMGGQMMVEASLLDTAAGKTLPTRQFRGSAAQQDDLVLRLVDALVEDFTGEPGISRTSIAFVSDSTGSKEVYIADVLGRNVRQITRHNHLCVSPRFSIDGSKLAYSSYHRGNQNLYITDLNQNRTTKAISRREGMNLAPAFSPDGRTMIVTLSRDGSPDLYRMDMQGQILDRLTQGSGINVSPSFSPDGSQVAFVSDRSGKPQVYVMDIGSKRTRLLTLQGKENVEPSWSPKGDKIAYTSLTSGRYHIFTIPVGGGSPTRITSSYGDYESPTWSPDGKQIAFARKRNGQMELCIIHANGKGERTLFRLKGNQSYPRWSPRRN</sequence>
<evidence type="ECO:0000256" key="4">
    <source>
        <dbReference type="ARBA" id="ARBA00022764"/>
    </source>
</evidence>
<dbReference type="EMBL" id="NQJD01000005">
    <property type="protein sequence ID" value="TAA75597.1"/>
    <property type="molecule type" value="Genomic_DNA"/>
</dbReference>
<dbReference type="InterPro" id="IPR014167">
    <property type="entry name" value="Tol-Pal_TolB"/>
</dbReference>
<proteinExistence type="inferred from homology"/>
<accession>A0A521G3L0</accession>
<organism evidence="5 6">
    <name type="scientific">Candidatus Electronema aureum</name>
    <dbReference type="NCBI Taxonomy" id="2005002"/>
    <lineage>
        <taxon>Bacteria</taxon>
        <taxon>Pseudomonadati</taxon>
        <taxon>Thermodesulfobacteriota</taxon>
        <taxon>Desulfobulbia</taxon>
        <taxon>Desulfobulbales</taxon>
        <taxon>Desulfobulbaceae</taxon>
        <taxon>Candidatus Electronema</taxon>
    </lineage>
</organism>
<comment type="subcellular location">
    <subcellularLocation>
        <location evidence="1">Periplasm</location>
    </subcellularLocation>
</comment>
<name>A0A521G3L0_9BACT</name>
<dbReference type="Gene3D" id="2.130.10.10">
    <property type="entry name" value="YVTN repeat-like/Quinoprotein amine dehydrogenase"/>
    <property type="match status" value="2"/>
</dbReference>